<keyword evidence="5 8" id="KW-0863">Zinc-finger</keyword>
<comment type="catalytic activity">
    <reaction evidence="1">
        <text>S-ubiquitinyl-[E2 ubiquitin-conjugating enzyme]-L-cysteine + [acceptor protein]-L-lysine = [E2 ubiquitin-conjugating enzyme]-L-cysteine + N(6)-ubiquitinyl-[acceptor protein]-L-lysine.</text>
        <dbReference type="EC" id="2.3.2.27"/>
    </reaction>
</comment>
<evidence type="ECO:0000256" key="1">
    <source>
        <dbReference type="ARBA" id="ARBA00000900"/>
    </source>
</evidence>
<dbReference type="GO" id="GO:0016567">
    <property type="term" value="P:protein ubiquitination"/>
    <property type="evidence" value="ECO:0007669"/>
    <property type="project" value="TreeGrafter"/>
</dbReference>
<accession>A0A4P1RX66</accession>
<dbReference type="GO" id="GO:0005737">
    <property type="term" value="C:cytoplasm"/>
    <property type="evidence" value="ECO:0007669"/>
    <property type="project" value="TreeGrafter"/>
</dbReference>
<dbReference type="Gene3D" id="3.30.40.10">
    <property type="entry name" value="Zinc/RING finger domain, C3HC4 (zinc finger)"/>
    <property type="match status" value="1"/>
</dbReference>
<dbReference type="SMART" id="SM00184">
    <property type="entry name" value="RING"/>
    <property type="match status" value="1"/>
</dbReference>
<dbReference type="SUPFAM" id="SSF57850">
    <property type="entry name" value="RING/U-box"/>
    <property type="match status" value="1"/>
</dbReference>
<dbReference type="Proteomes" id="UP000188354">
    <property type="component" value="Chromosome LG01"/>
</dbReference>
<gene>
    <name evidence="10" type="ORF">TanjilG_18493</name>
</gene>
<dbReference type="PROSITE" id="PS50089">
    <property type="entry name" value="ZF_RING_2"/>
    <property type="match status" value="1"/>
</dbReference>
<evidence type="ECO:0000256" key="4">
    <source>
        <dbReference type="ARBA" id="ARBA00022723"/>
    </source>
</evidence>
<reference evidence="10 11" key="1">
    <citation type="journal article" date="2017" name="Plant Biotechnol. J.">
        <title>A comprehensive draft genome sequence for lupin (Lupinus angustifolius), an emerging health food: insights into plant-microbe interactions and legume evolution.</title>
        <authorList>
            <person name="Hane J.K."/>
            <person name="Ming Y."/>
            <person name="Kamphuis L.G."/>
            <person name="Nelson M.N."/>
            <person name="Garg G."/>
            <person name="Atkins C.A."/>
            <person name="Bayer P.E."/>
            <person name="Bravo A."/>
            <person name="Bringans S."/>
            <person name="Cannon S."/>
            <person name="Edwards D."/>
            <person name="Foley R."/>
            <person name="Gao L.L."/>
            <person name="Harrison M.J."/>
            <person name="Huang W."/>
            <person name="Hurgobin B."/>
            <person name="Li S."/>
            <person name="Liu C.W."/>
            <person name="McGrath A."/>
            <person name="Morahan G."/>
            <person name="Murray J."/>
            <person name="Weller J."/>
            <person name="Jian J."/>
            <person name="Singh K.B."/>
        </authorList>
    </citation>
    <scope>NUCLEOTIDE SEQUENCE [LARGE SCALE GENOMIC DNA]</scope>
    <source>
        <strain evidence="11">cv. Tanjil</strain>
        <tissue evidence="10">Whole plant</tissue>
    </source>
</reference>
<dbReference type="OrthoDB" id="8062037at2759"/>
<dbReference type="FunFam" id="3.30.40.10:FF:000022">
    <property type="entry name" value="E3 ubiquitin-protein ligase RING1-like"/>
    <property type="match status" value="1"/>
</dbReference>
<dbReference type="GO" id="GO:0061630">
    <property type="term" value="F:ubiquitin protein ligase activity"/>
    <property type="evidence" value="ECO:0007669"/>
    <property type="project" value="UniProtKB-EC"/>
</dbReference>
<proteinExistence type="predicted"/>
<evidence type="ECO:0000256" key="3">
    <source>
        <dbReference type="ARBA" id="ARBA00022679"/>
    </source>
</evidence>
<evidence type="ECO:0000313" key="10">
    <source>
        <dbReference type="EMBL" id="OIW19683.1"/>
    </source>
</evidence>
<keyword evidence="11" id="KW-1185">Reference proteome</keyword>
<dbReference type="Pfam" id="PF13639">
    <property type="entry name" value="zf-RING_2"/>
    <property type="match status" value="1"/>
</dbReference>
<keyword evidence="3" id="KW-0808">Transferase</keyword>
<evidence type="ECO:0000256" key="5">
    <source>
        <dbReference type="ARBA" id="ARBA00022771"/>
    </source>
</evidence>
<dbReference type="EC" id="2.3.2.27" evidence="2"/>
<dbReference type="PANTHER" id="PTHR15710">
    <property type="entry name" value="E3 UBIQUITIN-PROTEIN LIGASE PRAJA"/>
    <property type="match status" value="1"/>
</dbReference>
<dbReference type="InterPro" id="IPR013083">
    <property type="entry name" value="Znf_RING/FYVE/PHD"/>
</dbReference>
<evidence type="ECO:0000256" key="2">
    <source>
        <dbReference type="ARBA" id="ARBA00012483"/>
    </source>
</evidence>
<dbReference type="PANTHER" id="PTHR15710:SF108">
    <property type="entry name" value="OS03G0286100 PROTEIN"/>
    <property type="match status" value="1"/>
</dbReference>
<keyword evidence="4" id="KW-0479">Metal-binding</keyword>
<dbReference type="EMBL" id="CM007361">
    <property type="protein sequence ID" value="OIW19683.1"/>
    <property type="molecule type" value="Genomic_DNA"/>
</dbReference>
<feature type="domain" description="RING-type" evidence="9">
    <location>
        <begin position="333"/>
        <end position="374"/>
    </location>
</feature>
<protein>
    <recommendedName>
        <fullName evidence="2">RING-type E3 ubiquitin transferase</fullName>
        <ecNumber evidence="2">2.3.2.27</ecNumber>
    </recommendedName>
</protein>
<dbReference type="STRING" id="3871.A0A4P1RX66"/>
<evidence type="ECO:0000313" key="11">
    <source>
        <dbReference type="Proteomes" id="UP000188354"/>
    </source>
</evidence>
<evidence type="ECO:0000256" key="7">
    <source>
        <dbReference type="ARBA" id="ARBA00022833"/>
    </source>
</evidence>
<dbReference type="InterPro" id="IPR001841">
    <property type="entry name" value="Znf_RING"/>
</dbReference>
<dbReference type="KEGG" id="lang:109344743"/>
<evidence type="ECO:0000256" key="6">
    <source>
        <dbReference type="ARBA" id="ARBA00022786"/>
    </source>
</evidence>
<keyword evidence="7" id="KW-0862">Zinc</keyword>
<sequence length="396" mass="45215">MADVTTYLRHHKPDEDFDSITLPYFSQSSPDFNFDFYSSEPEFPPTPEPDSLSLFDRHNQINFAIDIFQQCVDQSQVSGHGYFVTEPRNDDDFGVIDVYSALDMDDNLGLDLGFGVERDGVSISESNEAPFHNCVCVMGLGSDSDEEEEENEVLENCVNCDEEYNDVNDDVLIIPLCWDSLQLDEDNKERIEDFEWEEVNVDGRVDEREVLSMLTIDDDRSVSVSGIPVIEEEEEDVSVVRMGGMENLEWEVLLNANNLNTITSPDLDNDDDLEEPYFSDHDEYIYATDYEMMFGQFVENEYTLRPPASVSVVRNLPSVVVTKEDVDNNNALCAVCKDDFAVAEQAKQLPCSHRYHGDCIVPWLAIRNTCPVCRYEFPTDDADYERMRTNRSALRA</sequence>
<dbReference type="AlphaFoldDB" id="A0A4P1RX66"/>
<dbReference type="Gramene" id="OIW19683">
    <property type="protein sequence ID" value="OIW19683"/>
    <property type="gene ID" value="TanjilG_18493"/>
</dbReference>
<evidence type="ECO:0000259" key="9">
    <source>
        <dbReference type="PROSITE" id="PS50089"/>
    </source>
</evidence>
<name>A0A4P1RX66_LUPAN</name>
<organism evidence="10 11">
    <name type="scientific">Lupinus angustifolius</name>
    <name type="common">Narrow-leaved blue lupine</name>
    <dbReference type="NCBI Taxonomy" id="3871"/>
    <lineage>
        <taxon>Eukaryota</taxon>
        <taxon>Viridiplantae</taxon>
        <taxon>Streptophyta</taxon>
        <taxon>Embryophyta</taxon>
        <taxon>Tracheophyta</taxon>
        <taxon>Spermatophyta</taxon>
        <taxon>Magnoliopsida</taxon>
        <taxon>eudicotyledons</taxon>
        <taxon>Gunneridae</taxon>
        <taxon>Pentapetalae</taxon>
        <taxon>rosids</taxon>
        <taxon>fabids</taxon>
        <taxon>Fabales</taxon>
        <taxon>Fabaceae</taxon>
        <taxon>Papilionoideae</taxon>
        <taxon>50 kb inversion clade</taxon>
        <taxon>genistoids sensu lato</taxon>
        <taxon>core genistoids</taxon>
        <taxon>Genisteae</taxon>
        <taxon>Lupinus</taxon>
    </lineage>
</organism>
<keyword evidence="6" id="KW-0833">Ubl conjugation pathway</keyword>
<evidence type="ECO:0000256" key="8">
    <source>
        <dbReference type="PROSITE-ProRule" id="PRU00175"/>
    </source>
</evidence>
<dbReference type="GO" id="GO:0008270">
    <property type="term" value="F:zinc ion binding"/>
    <property type="evidence" value="ECO:0007669"/>
    <property type="project" value="UniProtKB-KW"/>
</dbReference>